<feature type="signal peptide" evidence="1">
    <location>
        <begin position="1"/>
        <end position="21"/>
    </location>
</feature>
<evidence type="ECO:0000313" key="2">
    <source>
        <dbReference type="EMBL" id="CEM26446.1"/>
    </source>
</evidence>
<keyword evidence="1" id="KW-0732">Signal</keyword>
<evidence type="ECO:0008006" key="4">
    <source>
        <dbReference type="Google" id="ProtNLM"/>
    </source>
</evidence>
<dbReference type="PANTHER" id="PTHR42834:SF1">
    <property type="entry name" value="ENDONUCLEASE_EXONUCLEASE_PHOSPHATASE FAMILY PROTEIN (AFU_ORTHOLOGUE AFUA_3G09210)"/>
    <property type="match status" value="1"/>
</dbReference>
<dbReference type="OrthoDB" id="2015847at2759"/>
<dbReference type="PhylomeDB" id="A0A0G4GC72"/>
<dbReference type="Proteomes" id="UP000041254">
    <property type="component" value="Unassembled WGS sequence"/>
</dbReference>
<gene>
    <name evidence="2" type="ORF">Vbra_11</name>
</gene>
<keyword evidence="3" id="KW-1185">Reference proteome</keyword>
<evidence type="ECO:0000256" key="1">
    <source>
        <dbReference type="SAM" id="SignalP"/>
    </source>
</evidence>
<protein>
    <recommendedName>
        <fullName evidence="4">LTD domain-containing protein</fullName>
    </recommendedName>
</protein>
<dbReference type="EMBL" id="CDMY01000615">
    <property type="protein sequence ID" value="CEM26446.1"/>
    <property type="molecule type" value="Genomic_DNA"/>
</dbReference>
<dbReference type="VEuPathDB" id="CryptoDB:Vbra_11"/>
<reference evidence="2 3" key="1">
    <citation type="submission" date="2014-11" db="EMBL/GenBank/DDBJ databases">
        <authorList>
            <person name="Zhu J."/>
            <person name="Qi W."/>
            <person name="Song R."/>
        </authorList>
    </citation>
    <scope>NUCLEOTIDE SEQUENCE [LARGE SCALE GENOMIC DNA]</scope>
</reference>
<name>A0A0G4GC72_VITBC</name>
<organism evidence="2 3">
    <name type="scientific">Vitrella brassicaformis (strain CCMP3155)</name>
    <dbReference type="NCBI Taxonomy" id="1169540"/>
    <lineage>
        <taxon>Eukaryota</taxon>
        <taxon>Sar</taxon>
        <taxon>Alveolata</taxon>
        <taxon>Colpodellida</taxon>
        <taxon>Vitrellaceae</taxon>
        <taxon>Vitrella</taxon>
    </lineage>
</organism>
<dbReference type="InParanoid" id="A0A0G4GC72"/>
<dbReference type="PANTHER" id="PTHR42834">
    <property type="entry name" value="ENDONUCLEASE/EXONUCLEASE/PHOSPHATASE FAMILY PROTEIN (AFU_ORTHOLOGUE AFUA_3G09210)"/>
    <property type="match status" value="1"/>
</dbReference>
<evidence type="ECO:0000313" key="3">
    <source>
        <dbReference type="Proteomes" id="UP000041254"/>
    </source>
</evidence>
<proteinExistence type="predicted"/>
<dbReference type="CDD" id="cd04486">
    <property type="entry name" value="YhcR_OBF_like"/>
    <property type="match status" value="1"/>
</dbReference>
<accession>A0A0G4GC72</accession>
<sequence length="266" mass="28392">MLNLALAVSVVLVSSVPPCAGQSVFINEVHYDNKGVDVGEFVEIAGLAGTNLAGWTVKLYNGRDGQVYGTIELDEVLPDQLNGFGVRAFKEIGLQNGPDGLALVNSHGDVEQFVSYEGRSFEALDGPAEGMTSTAIRVSESGTTPVGQSLQLIGIGREASDFMWAGPADESPGRVNVGQSFGEVVILEKKIYDIQGSGRKSTLEGMPVETTGIVTSLARDGFYIQDREADGRSETSDGIFVFLDGFPEGLEVGDEVRLRARVQDLR</sequence>
<dbReference type="AlphaFoldDB" id="A0A0G4GC72"/>
<feature type="chain" id="PRO_5005190460" description="LTD domain-containing protein" evidence="1">
    <location>
        <begin position="22"/>
        <end position="266"/>
    </location>
</feature>